<comment type="catalytic activity">
    <reaction evidence="1">
        <text>ATP + protein L-histidine = ADP + protein N-phospho-L-histidine.</text>
        <dbReference type="EC" id="2.7.13.3"/>
    </reaction>
</comment>
<evidence type="ECO:0000256" key="1">
    <source>
        <dbReference type="ARBA" id="ARBA00000085"/>
    </source>
</evidence>
<keyword evidence="10" id="KW-1185">Reference proteome</keyword>
<dbReference type="SUPFAM" id="SSF47384">
    <property type="entry name" value="Homodimeric domain of signal transducing histidine kinase"/>
    <property type="match status" value="1"/>
</dbReference>
<dbReference type="InterPro" id="IPR011990">
    <property type="entry name" value="TPR-like_helical_dom_sf"/>
</dbReference>
<dbReference type="PANTHER" id="PTHR43711:SF31">
    <property type="entry name" value="HISTIDINE KINASE"/>
    <property type="match status" value="1"/>
</dbReference>
<dbReference type="GO" id="GO:0016301">
    <property type="term" value="F:kinase activity"/>
    <property type="evidence" value="ECO:0007669"/>
    <property type="project" value="UniProtKB-KW"/>
</dbReference>
<dbReference type="SUPFAM" id="SSF48452">
    <property type="entry name" value="TPR-like"/>
    <property type="match status" value="1"/>
</dbReference>
<proteinExistence type="predicted"/>
<dbReference type="EMBL" id="CP104205">
    <property type="protein sequence ID" value="UWX53937.1"/>
    <property type="molecule type" value="Genomic_DNA"/>
</dbReference>
<evidence type="ECO:0000259" key="8">
    <source>
        <dbReference type="PROSITE" id="PS50109"/>
    </source>
</evidence>
<evidence type="ECO:0000313" key="10">
    <source>
        <dbReference type="Proteomes" id="UP001059209"/>
    </source>
</evidence>
<dbReference type="RefSeq" id="WP_260571494.1">
    <property type="nucleotide sequence ID" value="NZ_CP104205.1"/>
</dbReference>
<name>A0ABY5Y4I9_9FLAO</name>
<dbReference type="SMART" id="SM00028">
    <property type="entry name" value="TPR"/>
    <property type="match status" value="4"/>
</dbReference>
<dbReference type="EC" id="2.7.13.3" evidence="2"/>
<keyword evidence="7" id="KW-1133">Transmembrane helix</keyword>
<dbReference type="PROSITE" id="PS50109">
    <property type="entry name" value="HIS_KIN"/>
    <property type="match status" value="1"/>
</dbReference>
<sequence>MNGQTVKELQFLLTQQELTSKERVEILYTLSRELTYVDTIKSLEYAEEALQLSTELKDENGIAYSYRILSSIYAINDNYFMSMEYIHKALDIFEKRSDLEGMANCYISMGHIYRSLNNRRQEINYHKKSFDIFNDLDITERIGVTAHNLGESYYNNKEFIKAENLTRYAININDSILNLPVLSSCYKVMGLIKQKENQVDSAKYYFKSVLNISEELGKNSQKVATVEAMMQLATMAKTEGDLNLQFNYLEKTEAFCSKFNLDQSLLRVYRDLQTFYLDQNNPEKVKYYFGANNELAGSIQTIQLEDRNRLTESMTSIHRLNTVTEALEKENAAQASTILYRNISLIIIALFLVALFFVLRKLKHINKELLFQNDTIQKQKEELQELNATKNKFFSIVAHDLRSPLASLKSFSTVLVDYIDLLSKDEIFHMGKQLNDSVDNTLKMADNLIVRAKCQMNVIEDLRELISVKQIVEEVTRIFEGIAANKDVVLQTSIMGNPEFMGDKNQIEFVVRNLVNNAIKFTPKNGIVNISVTRTSRDIKIQVSDTGIGMSPNLENSYFRFKNQKEAMVRKVKREVDLV</sequence>
<keyword evidence="4 9" id="KW-0418">Kinase</keyword>
<dbReference type="Gene3D" id="1.25.40.10">
    <property type="entry name" value="Tetratricopeptide repeat domain"/>
    <property type="match status" value="2"/>
</dbReference>
<feature type="coiled-coil region" evidence="6">
    <location>
        <begin position="362"/>
        <end position="389"/>
    </location>
</feature>
<dbReference type="Gene3D" id="1.10.287.130">
    <property type="match status" value="1"/>
</dbReference>
<dbReference type="Gene3D" id="3.30.565.10">
    <property type="entry name" value="Histidine kinase-like ATPase, C-terminal domain"/>
    <property type="match status" value="1"/>
</dbReference>
<keyword evidence="6" id="KW-0175">Coiled coil</keyword>
<evidence type="ECO:0000313" key="9">
    <source>
        <dbReference type="EMBL" id="UWX53937.1"/>
    </source>
</evidence>
<evidence type="ECO:0000256" key="4">
    <source>
        <dbReference type="ARBA" id="ARBA00022777"/>
    </source>
</evidence>
<dbReference type="CDD" id="cd00082">
    <property type="entry name" value="HisKA"/>
    <property type="match status" value="1"/>
</dbReference>
<dbReference type="InterPro" id="IPR005467">
    <property type="entry name" value="His_kinase_dom"/>
</dbReference>
<dbReference type="InterPro" id="IPR003594">
    <property type="entry name" value="HATPase_dom"/>
</dbReference>
<organism evidence="9 10">
    <name type="scientific">Maribacter litopenaei</name>
    <dbReference type="NCBI Taxonomy" id="2976127"/>
    <lineage>
        <taxon>Bacteria</taxon>
        <taxon>Pseudomonadati</taxon>
        <taxon>Bacteroidota</taxon>
        <taxon>Flavobacteriia</taxon>
        <taxon>Flavobacteriales</taxon>
        <taxon>Flavobacteriaceae</taxon>
        <taxon>Maribacter</taxon>
    </lineage>
</organism>
<accession>A0ABY5Y4I9</accession>
<keyword evidence="5" id="KW-0902">Two-component regulatory system</keyword>
<gene>
    <name evidence="9" type="ORF">NYZ99_12530</name>
</gene>
<keyword evidence="3" id="KW-0808">Transferase</keyword>
<evidence type="ECO:0000256" key="7">
    <source>
        <dbReference type="SAM" id="Phobius"/>
    </source>
</evidence>
<dbReference type="Proteomes" id="UP001059209">
    <property type="component" value="Chromosome"/>
</dbReference>
<dbReference type="InterPro" id="IPR003661">
    <property type="entry name" value="HisK_dim/P_dom"/>
</dbReference>
<keyword evidence="7" id="KW-0812">Transmembrane</keyword>
<evidence type="ECO:0000256" key="3">
    <source>
        <dbReference type="ARBA" id="ARBA00022679"/>
    </source>
</evidence>
<evidence type="ECO:0000256" key="6">
    <source>
        <dbReference type="SAM" id="Coils"/>
    </source>
</evidence>
<feature type="domain" description="Histidine kinase" evidence="8">
    <location>
        <begin position="396"/>
        <end position="559"/>
    </location>
</feature>
<dbReference type="InterPro" id="IPR036890">
    <property type="entry name" value="HATPase_C_sf"/>
</dbReference>
<dbReference type="InterPro" id="IPR036097">
    <property type="entry name" value="HisK_dim/P_sf"/>
</dbReference>
<dbReference type="SUPFAM" id="SSF55874">
    <property type="entry name" value="ATPase domain of HSP90 chaperone/DNA topoisomerase II/histidine kinase"/>
    <property type="match status" value="1"/>
</dbReference>
<dbReference type="Pfam" id="PF02518">
    <property type="entry name" value="HATPase_c"/>
    <property type="match status" value="1"/>
</dbReference>
<dbReference type="PANTHER" id="PTHR43711">
    <property type="entry name" value="TWO-COMPONENT HISTIDINE KINASE"/>
    <property type="match status" value="1"/>
</dbReference>
<reference evidence="9" key="1">
    <citation type="submission" date="2022-09" db="EMBL/GenBank/DDBJ databases">
        <title>Maribacter litopenaei sp. nov., isolated from the intestinal tract of the Pacific White Shrimp, Litopenaeus vannamei.</title>
        <authorList>
            <person name="Kim S.Y."/>
            <person name="Hwang C.Y."/>
        </authorList>
    </citation>
    <scope>NUCLEOTIDE SEQUENCE</scope>
    <source>
        <strain evidence="9">HL-LV01</strain>
    </source>
</reference>
<keyword evidence="7" id="KW-0472">Membrane</keyword>
<evidence type="ECO:0000256" key="5">
    <source>
        <dbReference type="ARBA" id="ARBA00023012"/>
    </source>
</evidence>
<dbReference type="InterPro" id="IPR019734">
    <property type="entry name" value="TPR_rpt"/>
</dbReference>
<feature type="transmembrane region" description="Helical" evidence="7">
    <location>
        <begin position="338"/>
        <end position="359"/>
    </location>
</feature>
<dbReference type="InterPro" id="IPR050736">
    <property type="entry name" value="Sensor_HK_Regulatory"/>
</dbReference>
<evidence type="ECO:0000256" key="2">
    <source>
        <dbReference type="ARBA" id="ARBA00012438"/>
    </source>
</evidence>
<protein>
    <recommendedName>
        <fullName evidence="2">histidine kinase</fullName>
        <ecNumber evidence="2">2.7.13.3</ecNumber>
    </recommendedName>
</protein>